<feature type="non-terminal residue" evidence="1">
    <location>
        <position position="30"/>
    </location>
</feature>
<proteinExistence type="predicted"/>
<dbReference type="AlphaFoldDB" id="A0A699KCF9"/>
<gene>
    <name evidence="1" type="ORF">Tci_658602</name>
</gene>
<feature type="non-terminal residue" evidence="1">
    <location>
        <position position="1"/>
    </location>
</feature>
<dbReference type="EMBL" id="BKCJ010503358">
    <property type="protein sequence ID" value="GFA86630.1"/>
    <property type="molecule type" value="Genomic_DNA"/>
</dbReference>
<name>A0A699KCF9_TANCI</name>
<organism evidence="1">
    <name type="scientific">Tanacetum cinerariifolium</name>
    <name type="common">Dalmatian daisy</name>
    <name type="synonym">Chrysanthemum cinerariifolium</name>
    <dbReference type="NCBI Taxonomy" id="118510"/>
    <lineage>
        <taxon>Eukaryota</taxon>
        <taxon>Viridiplantae</taxon>
        <taxon>Streptophyta</taxon>
        <taxon>Embryophyta</taxon>
        <taxon>Tracheophyta</taxon>
        <taxon>Spermatophyta</taxon>
        <taxon>Magnoliopsida</taxon>
        <taxon>eudicotyledons</taxon>
        <taxon>Gunneridae</taxon>
        <taxon>Pentapetalae</taxon>
        <taxon>asterids</taxon>
        <taxon>campanulids</taxon>
        <taxon>Asterales</taxon>
        <taxon>Asteraceae</taxon>
        <taxon>Asteroideae</taxon>
        <taxon>Anthemideae</taxon>
        <taxon>Anthemidinae</taxon>
        <taxon>Tanacetum</taxon>
    </lineage>
</organism>
<reference evidence="1" key="1">
    <citation type="journal article" date="2019" name="Sci. Rep.">
        <title>Draft genome of Tanacetum cinerariifolium, the natural source of mosquito coil.</title>
        <authorList>
            <person name="Yamashiro T."/>
            <person name="Shiraishi A."/>
            <person name="Satake H."/>
            <person name="Nakayama K."/>
        </authorList>
    </citation>
    <scope>NUCLEOTIDE SEQUENCE</scope>
</reference>
<protein>
    <submittedName>
        <fullName evidence="1">Uncharacterized protein</fullName>
    </submittedName>
</protein>
<comment type="caution">
    <text evidence="1">The sequence shown here is derived from an EMBL/GenBank/DDBJ whole genome shotgun (WGS) entry which is preliminary data.</text>
</comment>
<accession>A0A699KCF9</accession>
<evidence type="ECO:0000313" key="1">
    <source>
        <dbReference type="EMBL" id="GFA86630.1"/>
    </source>
</evidence>
<sequence length="30" mass="3653">VRDLEDDVQELWRIRDKPNFSEDDVPPLKK</sequence>